<comment type="subcellular location">
    <subcellularLocation>
        <location evidence="1">Cell membrane</location>
        <topology evidence="1">Single-pass membrane protein</topology>
    </subcellularLocation>
</comment>
<accession>A0A6J7GS27</accession>
<evidence type="ECO:0000313" key="10">
    <source>
        <dbReference type="EMBL" id="CAB4907535.1"/>
    </source>
</evidence>
<keyword evidence="2" id="KW-1003">Cell membrane</keyword>
<dbReference type="GO" id="GO:0016746">
    <property type="term" value="F:acyltransferase activity"/>
    <property type="evidence" value="ECO:0007669"/>
    <property type="project" value="UniProtKB-KW"/>
</dbReference>
<evidence type="ECO:0000256" key="3">
    <source>
        <dbReference type="ARBA" id="ARBA00022679"/>
    </source>
</evidence>
<dbReference type="AlphaFoldDB" id="A0A6J7GS27"/>
<organism evidence="10">
    <name type="scientific">freshwater metagenome</name>
    <dbReference type="NCBI Taxonomy" id="449393"/>
    <lineage>
        <taxon>unclassified sequences</taxon>
        <taxon>metagenomes</taxon>
        <taxon>ecological metagenomes</taxon>
    </lineage>
</organism>
<dbReference type="GO" id="GO:0005886">
    <property type="term" value="C:plasma membrane"/>
    <property type="evidence" value="ECO:0007669"/>
    <property type="project" value="UniProtKB-SubCell"/>
</dbReference>
<evidence type="ECO:0000256" key="5">
    <source>
        <dbReference type="ARBA" id="ARBA00022729"/>
    </source>
</evidence>
<evidence type="ECO:0000256" key="1">
    <source>
        <dbReference type="ARBA" id="ARBA00004162"/>
    </source>
</evidence>
<reference evidence="10" key="1">
    <citation type="submission" date="2020-05" db="EMBL/GenBank/DDBJ databases">
        <authorList>
            <person name="Chiriac C."/>
            <person name="Salcher M."/>
            <person name="Ghai R."/>
            <person name="Kavagutti S V."/>
        </authorList>
    </citation>
    <scope>NUCLEOTIDE SEQUENCE</scope>
</reference>
<evidence type="ECO:0000256" key="2">
    <source>
        <dbReference type="ARBA" id="ARBA00022475"/>
    </source>
</evidence>
<evidence type="ECO:0000256" key="6">
    <source>
        <dbReference type="ARBA" id="ARBA00022989"/>
    </source>
</evidence>
<name>A0A6J7GS27_9ZZZZ</name>
<keyword evidence="5" id="KW-0732">Signal</keyword>
<gene>
    <name evidence="10" type="ORF">UFOPK3610_00544</name>
</gene>
<protein>
    <submittedName>
        <fullName evidence="10">Unannotated protein</fullName>
    </submittedName>
</protein>
<keyword evidence="8" id="KW-0012">Acyltransferase</keyword>
<evidence type="ECO:0000256" key="8">
    <source>
        <dbReference type="ARBA" id="ARBA00023315"/>
    </source>
</evidence>
<keyword evidence="6 9" id="KW-1133">Transmembrane helix</keyword>
<feature type="transmembrane region" description="Helical" evidence="9">
    <location>
        <begin position="15"/>
        <end position="35"/>
    </location>
</feature>
<dbReference type="EMBL" id="CAFBMR010000013">
    <property type="protein sequence ID" value="CAB4907535.1"/>
    <property type="molecule type" value="Genomic_DNA"/>
</dbReference>
<proteinExistence type="predicted"/>
<keyword evidence="7 9" id="KW-0472">Membrane</keyword>
<dbReference type="InterPro" id="IPR044021">
    <property type="entry name" value="CrtO"/>
</dbReference>
<keyword evidence="4 9" id="KW-0812">Transmembrane</keyword>
<evidence type="ECO:0000256" key="9">
    <source>
        <dbReference type="SAM" id="Phobius"/>
    </source>
</evidence>
<sequence>MAFAWVPLIFFNPMWLWMFFAAGVVGINLLFWLVLRYNRVRIVRILDKRMA</sequence>
<evidence type="ECO:0000256" key="7">
    <source>
        <dbReference type="ARBA" id="ARBA00023136"/>
    </source>
</evidence>
<keyword evidence="3" id="KW-0808">Transferase</keyword>
<evidence type="ECO:0000256" key="4">
    <source>
        <dbReference type="ARBA" id="ARBA00022692"/>
    </source>
</evidence>
<dbReference type="Pfam" id="PF18927">
    <property type="entry name" value="CrtO"/>
    <property type="match status" value="1"/>
</dbReference>